<proteinExistence type="predicted"/>
<dbReference type="PANTHER" id="PTHR35175">
    <property type="entry name" value="DUF1289 DOMAIN-CONTAINING PROTEIN"/>
    <property type="match status" value="1"/>
</dbReference>
<keyword evidence="2" id="KW-1185">Reference proteome</keyword>
<reference evidence="2" key="1">
    <citation type="submission" date="2006-01" db="EMBL/GenBank/DDBJ databases">
        <title>Complete sequence of Novosphingobium aromaticivorans DSM 12444.</title>
        <authorList>
            <consortium name="US DOE Joint Genome Institute"/>
            <person name="Copeland A."/>
            <person name="Lucas S."/>
            <person name="Lapidus A."/>
            <person name="Barry K."/>
            <person name="Detter J.C."/>
            <person name="Glavina T."/>
            <person name="Hammon N."/>
            <person name="Israni S."/>
            <person name="Pitluck S."/>
            <person name="Chain P."/>
            <person name="Malfatti S."/>
            <person name="Shin M."/>
            <person name="Vergez L."/>
            <person name="Schmutz J."/>
            <person name="Larimer F."/>
            <person name="Land M."/>
            <person name="Kyrpides N."/>
            <person name="Ivanova N."/>
            <person name="Fredrickson J."/>
            <person name="Balkwill D."/>
            <person name="Romine M.F."/>
            <person name="Richardson P."/>
        </authorList>
    </citation>
    <scope>NUCLEOTIDE SEQUENCE [LARGE SCALE GENOMIC DNA]</scope>
    <source>
        <strain evidence="2">ATCC 700278 / DSM 12444 / CCUG 56034 / CIP 105152 / NBRC 16084 / F199</strain>
    </source>
</reference>
<organism evidence="1 2">
    <name type="scientific">Novosphingobium aromaticivorans (strain ATCC 700278 / DSM 12444 / CCUG 56034 / CIP 105152 / NBRC 16084 / F199)</name>
    <dbReference type="NCBI Taxonomy" id="279238"/>
    <lineage>
        <taxon>Bacteria</taxon>
        <taxon>Pseudomonadati</taxon>
        <taxon>Pseudomonadota</taxon>
        <taxon>Alphaproteobacteria</taxon>
        <taxon>Sphingomonadales</taxon>
        <taxon>Sphingomonadaceae</taxon>
        <taxon>Novosphingobium</taxon>
    </lineage>
</organism>
<dbReference type="KEGG" id="nar:Saro_0239"/>
<evidence type="ECO:0008006" key="3">
    <source>
        <dbReference type="Google" id="ProtNLM"/>
    </source>
</evidence>
<name>Q2GBT6_NOVAD</name>
<dbReference type="InterPro" id="IPR010710">
    <property type="entry name" value="DUF1289"/>
</dbReference>
<dbReference type="Proteomes" id="UP000009134">
    <property type="component" value="Chromosome"/>
</dbReference>
<protein>
    <recommendedName>
        <fullName evidence="3">Fe-S protein</fullName>
    </recommendedName>
</protein>
<dbReference type="RefSeq" id="WP_011443901.1">
    <property type="nucleotide sequence ID" value="NC_007794.1"/>
</dbReference>
<evidence type="ECO:0000313" key="1">
    <source>
        <dbReference type="EMBL" id="ABD24687.1"/>
    </source>
</evidence>
<dbReference type="PANTHER" id="PTHR35175:SF2">
    <property type="entry name" value="DUF1289 DOMAIN-CONTAINING PROTEIN"/>
    <property type="match status" value="1"/>
</dbReference>
<accession>Q2GBT6</accession>
<sequence>MSETHPPSPCTGVCEIDRVTATCRGCHRTLDEITAWFTASPARKHAILRALAVRQSVSVTST</sequence>
<dbReference type="AlphaFoldDB" id="Q2GBT6"/>
<dbReference type="Pfam" id="PF06945">
    <property type="entry name" value="DUF1289"/>
    <property type="match status" value="1"/>
</dbReference>
<dbReference type="EMBL" id="CP000248">
    <property type="protein sequence ID" value="ABD24687.1"/>
    <property type="molecule type" value="Genomic_DNA"/>
</dbReference>
<gene>
    <name evidence="1" type="ordered locus">Saro_0239</name>
</gene>
<evidence type="ECO:0000313" key="2">
    <source>
        <dbReference type="Proteomes" id="UP000009134"/>
    </source>
</evidence>
<dbReference type="HOGENOM" id="CLU_162538_6_3_5"/>